<comment type="caution">
    <text evidence="2">The sequence shown here is derived from an EMBL/GenBank/DDBJ whole genome shotgun (WGS) entry which is preliminary data.</text>
</comment>
<gene>
    <name evidence="2" type="ORF">NM125_03915</name>
</gene>
<dbReference type="RefSeq" id="WP_255133067.1">
    <property type="nucleotide sequence ID" value="NZ_JANDBC010000001.1"/>
</dbReference>
<proteinExistence type="predicted"/>
<feature type="transmembrane region" description="Helical" evidence="1">
    <location>
        <begin position="12"/>
        <end position="30"/>
    </location>
</feature>
<evidence type="ECO:0000313" key="3">
    <source>
        <dbReference type="Proteomes" id="UP001139125"/>
    </source>
</evidence>
<reference evidence="2" key="1">
    <citation type="submission" date="2022-06" db="EMBL/GenBank/DDBJ databases">
        <title>Gracilimonas sp. CAU 1638 isolated from sea sediment.</title>
        <authorList>
            <person name="Kim W."/>
        </authorList>
    </citation>
    <scope>NUCLEOTIDE SEQUENCE</scope>
    <source>
        <strain evidence="2">CAU 1638</strain>
    </source>
</reference>
<evidence type="ECO:0000313" key="2">
    <source>
        <dbReference type="EMBL" id="MCP9290730.1"/>
    </source>
</evidence>
<accession>A0A9X2L1T7</accession>
<keyword evidence="1" id="KW-0812">Transmembrane</keyword>
<keyword evidence="3" id="KW-1185">Reference proteome</keyword>
<name>A0A9X2L1T7_9BACT</name>
<organism evidence="2 3">
    <name type="scientific">Gracilimonas sediminicola</name>
    <dbReference type="NCBI Taxonomy" id="2952158"/>
    <lineage>
        <taxon>Bacteria</taxon>
        <taxon>Pseudomonadati</taxon>
        <taxon>Balneolota</taxon>
        <taxon>Balneolia</taxon>
        <taxon>Balneolales</taxon>
        <taxon>Balneolaceae</taxon>
        <taxon>Gracilimonas</taxon>
    </lineage>
</organism>
<dbReference type="EMBL" id="JANDBC010000001">
    <property type="protein sequence ID" value="MCP9290730.1"/>
    <property type="molecule type" value="Genomic_DNA"/>
</dbReference>
<sequence length="399" mass="45299">MLNTEKGTLNIGALFFRASVLFVFITVFLFPDKSNAQLKEIVDISGYVKELGQVSASNDFSELRYDNILHNRFETEWTFTENLEFNADLRTRLLNGYTVQNAVGLASFLEKDPNLIDMSWVWVDTDQALIHSQIDRFHISYYNGDFELYAGRQRINWGKTLAWNPNDLFNNYAFLDFDYEERPGVDAISAIYNLDFASSIEAGVKLADSFDEMVIAGMYRVNYKTYDLQLIAGHYQDKAALGIGWAGYIKDAGFKGEASYFHPEDEFFNNTGSFSATLGFDYMFETSIYAQAEVLYNGGYQNRNASLSTLTQPPSADNLFISRTGYLINGSYPASPLLNINLGIMGSFTQKLFILFPQVSYSLDENLDLLLVSQLLKGEAFSNSVETPNVFFIRLKWSY</sequence>
<keyword evidence="1" id="KW-0472">Membrane</keyword>
<protein>
    <submittedName>
        <fullName evidence="2">Uncharacterized protein</fullName>
    </submittedName>
</protein>
<keyword evidence="1" id="KW-1133">Transmembrane helix</keyword>
<dbReference type="AlphaFoldDB" id="A0A9X2L1T7"/>
<evidence type="ECO:0000256" key="1">
    <source>
        <dbReference type="SAM" id="Phobius"/>
    </source>
</evidence>
<dbReference type="Proteomes" id="UP001139125">
    <property type="component" value="Unassembled WGS sequence"/>
</dbReference>